<dbReference type="Gene3D" id="3.20.20.80">
    <property type="entry name" value="Glycosidases"/>
    <property type="match status" value="1"/>
</dbReference>
<dbReference type="InterPro" id="IPR013780">
    <property type="entry name" value="Glyco_hydro_b"/>
</dbReference>
<dbReference type="GO" id="GO:0004135">
    <property type="term" value="F:amylo-alpha-1,6-glucosidase activity"/>
    <property type="evidence" value="ECO:0007669"/>
    <property type="project" value="InterPro"/>
</dbReference>
<comment type="similarity">
    <text evidence="1">Belongs to the glycosyl hydrolase 13 family.</text>
</comment>
<keyword evidence="2" id="KW-0378">Hydrolase</keyword>
<accession>A0A4R2KDU6</accession>
<dbReference type="EMBL" id="SLWW01000007">
    <property type="protein sequence ID" value="TCO71134.1"/>
    <property type="molecule type" value="Genomic_DNA"/>
</dbReference>
<dbReference type="GO" id="GO:0005980">
    <property type="term" value="P:glycogen catabolic process"/>
    <property type="evidence" value="ECO:0007669"/>
    <property type="project" value="InterPro"/>
</dbReference>
<sequence length="696" mass="77347">MTTIPTTITAGRNEPLGARFDGEGVNFALFSEHASRVTLCLFDETGRNEVANIDLPECTHHVWHGHIAGLKPGQHYGYRVHGPYRPDQGHRFNPYKLLVDPYARRLSGHPVWHDALMGFEMGSPRADLSFDKRDSAPYVPRSIVVADGFDWGADRPPGTPLTDTVIYEAHVRGLTIRHPQVHAPGRFRALASDQMLEHYARLGITAIELLPVQAFLNDRFLVEKGLRNYWGYQTLGYFAPEPRYMENGDIAEFQRMVARLHAAGIEVILDVVYNHTGEGNEMGPTLSFRGIDNASYYRLADDRRHYIDDTGCGNTLNIGHPMVLRMVMDSLRYWVEVMHVDGFRFDLAAALGRGPQGFDTRAPFFQAVRQDPVLSRVKLIAEPWDIGPGGYQLGGFPAPFLEWNDGFRDAVRSFWRRDPGRAPDLAGRLVGSAAQFDHSRRPATSSVNFIAAHDGFTLADVVSFATKHNLANGEDGRDGHDANYSDDLGTEGPTDDPAILTARAQRRRNMMATLLLSQGTPMILAGDELGNSQQGNNNAYCQDNAISWIDWHGTDDAFLRFTARMIAFRKAHPVLRQKLFLHSHERAIDGIEDLFWRRADGAPMTRADWENPELRLIAVELRTAAGTPEYAAQEHAIFAVLNAGAAVEVSVPEAPPGQSWSLQLDSSRPDSAPEPVRGRLAMPAEAVAVLVLEPVP</sequence>
<dbReference type="InterPro" id="IPR013783">
    <property type="entry name" value="Ig-like_fold"/>
</dbReference>
<dbReference type="InterPro" id="IPR014756">
    <property type="entry name" value="Ig_E-set"/>
</dbReference>
<dbReference type="SMART" id="SM00642">
    <property type="entry name" value="Aamy"/>
    <property type="match status" value="1"/>
</dbReference>
<dbReference type="CDD" id="cd11326">
    <property type="entry name" value="AmyAc_Glg_debranch"/>
    <property type="match status" value="1"/>
</dbReference>
<dbReference type="SUPFAM" id="SSF81296">
    <property type="entry name" value="E set domains"/>
    <property type="match status" value="1"/>
</dbReference>
<feature type="compositionally biased region" description="Basic and acidic residues" evidence="4">
    <location>
        <begin position="474"/>
        <end position="483"/>
    </location>
</feature>
<dbReference type="AlphaFoldDB" id="A0A4R2KDU6"/>
<dbReference type="CDD" id="cd02856">
    <property type="entry name" value="E_set_GDE_Isoamylase_N"/>
    <property type="match status" value="1"/>
</dbReference>
<dbReference type="Proteomes" id="UP000295142">
    <property type="component" value="Unassembled WGS sequence"/>
</dbReference>
<feature type="domain" description="Glycosyl hydrolase family 13 catalytic" evidence="5">
    <location>
        <begin position="143"/>
        <end position="569"/>
    </location>
</feature>
<evidence type="ECO:0000313" key="6">
    <source>
        <dbReference type="EMBL" id="TCO71134.1"/>
    </source>
</evidence>
<dbReference type="PANTHER" id="PTHR43002">
    <property type="entry name" value="GLYCOGEN DEBRANCHING ENZYME"/>
    <property type="match status" value="1"/>
</dbReference>
<keyword evidence="3" id="KW-0326">Glycosidase</keyword>
<evidence type="ECO:0000256" key="4">
    <source>
        <dbReference type="SAM" id="MobiDB-lite"/>
    </source>
</evidence>
<dbReference type="InterPro" id="IPR017853">
    <property type="entry name" value="GH"/>
</dbReference>
<dbReference type="SUPFAM" id="SSF51445">
    <property type="entry name" value="(Trans)glycosidases"/>
    <property type="match status" value="1"/>
</dbReference>
<protein>
    <submittedName>
        <fullName evidence="6">Glycogen operon protein</fullName>
    </submittedName>
</protein>
<dbReference type="RefSeq" id="WP_132544236.1">
    <property type="nucleotide sequence ID" value="NZ_SLWW01000007.1"/>
</dbReference>
<dbReference type="Gene3D" id="2.60.40.10">
    <property type="entry name" value="Immunoglobulins"/>
    <property type="match status" value="1"/>
</dbReference>
<evidence type="ECO:0000256" key="1">
    <source>
        <dbReference type="ARBA" id="ARBA00008061"/>
    </source>
</evidence>
<dbReference type="NCBIfam" id="TIGR02100">
    <property type="entry name" value="glgX_debranch"/>
    <property type="match status" value="1"/>
</dbReference>
<gene>
    <name evidence="6" type="ORF">EV655_10726</name>
</gene>
<organism evidence="6 7">
    <name type="scientific">Rhodovulum euryhalinum</name>
    <dbReference type="NCBI Taxonomy" id="35805"/>
    <lineage>
        <taxon>Bacteria</taxon>
        <taxon>Pseudomonadati</taxon>
        <taxon>Pseudomonadota</taxon>
        <taxon>Alphaproteobacteria</taxon>
        <taxon>Rhodobacterales</taxon>
        <taxon>Paracoccaceae</taxon>
        <taxon>Rhodovulum</taxon>
    </lineage>
</organism>
<dbReference type="Pfam" id="PF00128">
    <property type="entry name" value="Alpha-amylase"/>
    <property type="match status" value="1"/>
</dbReference>
<dbReference type="Pfam" id="PF02922">
    <property type="entry name" value="CBM_48"/>
    <property type="match status" value="1"/>
</dbReference>
<feature type="region of interest" description="Disordered" evidence="4">
    <location>
        <begin position="470"/>
        <end position="496"/>
    </location>
</feature>
<comment type="caution">
    <text evidence="6">The sequence shown here is derived from an EMBL/GenBank/DDBJ whole genome shotgun (WGS) entry which is preliminary data.</text>
</comment>
<evidence type="ECO:0000259" key="5">
    <source>
        <dbReference type="SMART" id="SM00642"/>
    </source>
</evidence>
<dbReference type="SUPFAM" id="SSF51011">
    <property type="entry name" value="Glycosyl hydrolase domain"/>
    <property type="match status" value="1"/>
</dbReference>
<evidence type="ECO:0000313" key="7">
    <source>
        <dbReference type="Proteomes" id="UP000295142"/>
    </source>
</evidence>
<dbReference type="OrthoDB" id="3236218at2"/>
<dbReference type="InterPro" id="IPR011837">
    <property type="entry name" value="Glycogen_debranch_GlgX"/>
</dbReference>
<dbReference type="Gene3D" id="2.60.40.1180">
    <property type="entry name" value="Golgi alpha-mannosidase II"/>
    <property type="match status" value="1"/>
</dbReference>
<dbReference type="InterPro" id="IPR044505">
    <property type="entry name" value="GlgX_Isoamylase_N_E_set"/>
</dbReference>
<dbReference type="InterPro" id="IPR004193">
    <property type="entry name" value="Glyco_hydro_13_N"/>
</dbReference>
<evidence type="ECO:0000256" key="3">
    <source>
        <dbReference type="ARBA" id="ARBA00023295"/>
    </source>
</evidence>
<evidence type="ECO:0000256" key="2">
    <source>
        <dbReference type="ARBA" id="ARBA00022801"/>
    </source>
</evidence>
<dbReference type="InterPro" id="IPR006047">
    <property type="entry name" value="GH13_cat_dom"/>
</dbReference>
<name>A0A4R2KDU6_9RHOB</name>
<reference evidence="6 7" key="1">
    <citation type="submission" date="2019-03" db="EMBL/GenBank/DDBJ databases">
        <title>Genomic Encyclopedia of Type Strains, Phase IV (KMG-IV): sequencing the most valuable type-strain genomes for metagenomic binning, comparative biology and taxonomic classification.</title>
        <authorList>
            <person name="Goeker M."/>
        </authorList>
    </citation>
    <scope>NUCLEOTIDE SEQUENCE [LARGE SCALE GENOMIC DNA]</scope>
    <source>
        <strain evidence="6 7">DSM 4868</strain>
    </source>
</reference>
<proteinExistence type="inferred from homology"/>
<keyword evidence="7" id="KW-1185">Reference proteome</keyword>